<dbReference type="InterPro" id="IPR012337">
    <property type="entry name" value="RNaseH-like_sf"/>
</dbReference>
<dbReference type="AlphaFoldDB" id="A0A5S9F1D8"/>
<keyword evidence="4" id="KW-0233">DNA recombination</keyword>
<name>A0A5S9F1D8_UABAM</name>
<keyword evidence="3" id="KW-0238">DNA-binding</keyword>
<dbReference type="InterPro" id="IPR002559">
    <property type="entry name" value="Transposase_11"/>
</dbReference>
<evidence type="ECO:0000313" key="7">
    <source>
        <dbReference type="Proteomes" id="UP000326354"/>
    </source>
</evidence>
<keyword evidence="2" id="KW-0815">Transposition</keyword>
<dbReference type="NCBIfam" id="NF033592">
    <property type="entry name" value="transpos_IS4_1"/>
    <property type="match status" value="1"/>
</dbReference>
<evidence type="ECO:0000313" key="6">
    <source>
        <dbReference type="EMBL" id="BBM82081.1"/>
    </source>
</evidence>
<evidence type="ECO:0000256" key="4">
    <source>
        <dbReference type="ARBA" id="ARBA00023172"/>
    </source>
</evidence>
<dbReference type="GO" id="GO:0004803">
    <property type="term" value="F:transposase activity"/>
    <property type="evidence" value="ECO:0007669"/>
    <property type="project" value="InterPro"/>
</dbReference>
<dbReference type="InterPro" id="IPR047952">
    <property type="entry name" value="Transpos_IS4"/>
</dbReference>
<comment type="similarity">
    <text evidence="1">Belongs to the transposase 11 family.</text>
</comment>
<dbReference type="Proteomes" id="UP000326354">
    <property type="component" value="Chromosome"/>
</dbReference>
<keyword evidence="7" id="KW-1185">Reference proteome</keyword>
<dbReference type="OrthoDB" id="290144at2"/>
<dbReference type="EMBL" id="AP019860">
    <property type="protein sequence ID" value="BBM82081.1"/>
    <property type="molecule type" value="Genomic_DNA"/>
</dbReference>
<organism evidence="6 7">
    <name type="scientific">Uabimicrobium amorphum</name>
    <dbReference type="NCBI Taxonomy" id="2596890"/>
    <lineage>
        <taxon>Bacteria</taxon>
        <taxon>Pseudomonadati</taxon>
        <taxon>Planctomycetota</taxon>
        <taxon>Candidatus Uabimicrobiia</taxon>
        <taxon>Candidatus Uabimicrobiales</taxon>
        <taxon>Candidatus Uabimicrobiaceae</taxon>
        <taxon>Candidatus Uabimicrobium</taxon>
    </lineage>
</organism>
<proteinExistence type="inferred from homology"/>
<dbReference type="Gene3D" id="3.90.350.10">
    <property type="entry name" value="Transposase Inhibitor Protein From Tn5, Chain A, domain 1"/>
    <property type="match status" value="1"/>
</dbReference>
<feature type="domain" description="Transposase IS4-like" evidence="5">
    <location>
        <begin position="70"/>
        <end position="293"/>
    </location>
</feature>
<dbReference type="KEGG" id="uam:UABAM_00424"/>
<protein>
    <submittedName>
        <fullName evidence="6">Transposase</fullName>
    </submittedName>
</protein>
<evidence type="ECO:0000256" key="1">
    <source>
        <dbReference type="ARBA" id="ARBA00010075"/>
    </source>
</evidence>
<evidence type="ECO:0000259" key="5">
    <source>
        <dbReference type="Pfam" id="PF01609"/>
    </source>
</evidence>
<evidence type="ECO:0000256" key="3">
    <source>
        <dbReference type="ARBA" id="ARBA00023125"/>
    </source>
</evidence>
<dbReference type="Pfam" id="PF01609">
    <property type="entry name" value="DDE_Tnp_1"/>
    <property type="match status" value="1"/>
</dbReference>
<sequence>MILLGAKMSLSNKIRTFFKKIKALDKIISPGGLHQARNKLDPKLYKHLQNTILKTFYEEAKDENKKWKNNQIYAVDVSTINLPKSEETLAFFSVQSNQSPTERVQGYGSFLYDVLNELPINQELEAKQSEIKFVFDSHCDYYDENTIVLYDRAYASNALVALHKSLSVPCVIRCSTSSSFSIVSEFLKSDSFDSVYKLVIPKEKRIEWKKYNLPSSVNVRLIKVILSTGEVEVLLTTLLDQELYPLDNFAWLYHQRWKIETYFDRLKNQLDVERFSSGFLLHIEQDFYARVFMSALESIVIKSEQQILDQECDKKNTKYRYRINKSISYAELHDEVIALLYDESIPIEEAYAEIRVLFRLSPSPIRPDNNAPRVKKSASYQLWHQKYRKKTGH</sequence>
<dbReference type="SUPFAM" id="SSF53098">
    <property type="entry name" value="Ribonuclease H-like"/>
    <property type="match status" value="1"/>
</dbReference>
<accession>A0A5S9F1D8</accession>
<dbReference type="PANTHER" id="PTHR33258:SF1">
    <property type="entry name" value="TRANSPOSASE INSL FOR INSERTION SEQUENCE ELEMENT IS186A-RELATED"/>
    <property type="match status" value="1"/>
</dbReference>
<reference evidence="6 7" key="1">
    <citation type="submission" date="2019-08" db="EMBL/GenBank/DDBJ databases">
        <title>Complete genome sequence of Candidatus Uab amorphum.</title>
        <authorList>
            <person name="Shiratori T."/>
            <person name="Suzuki S."/>
            <person name="Kakizawa Y."/>
            <person name="Ishida K."/>
        </authorList>
    </citation>
    <scope>NUCLEOTIDE SEQUENCE [LARGE SCALE GENOMIC DNA]</scope>
    <source>
        <strain evidence="6 7">SRT547</strain>
    </source>
</reference>
<gene>
    <name evidence="6" type="ORF">UABAM_00424</name>
</gene>
<dbReference type="GO" id="GO:0006313">
    <property type="term" value="P:DNA transposition"/>
    <property type="evidence" value="ECO:0007669"/>
    <property type="project" value="InterPro"/>
</dbReference>
<evidence type="ECO:0000256" key="2">
    <source>
        <dbReference type="ARBA" id="ARBA00022578"/>
    </source>
</evidence>
<dbReference type="GO" id="GO:0003677">
    <property type="term" value="F:DNA binding"/>
    <property type="evidence" value="ECO:0007669"/>
    <property type="project" value="UniProtKB-KW"/>
</dbReference>
<dbReference type="PANTHER" id="PTHR33258">
    <property type="entry name" value="TRANSPOSASE INSL FOR INSERTION SEQUENCE ELEMENT IS186A-RELATED"/>
    <property type="match status" value="1"/>
</dbReference>